<feature type="region of interest" description="Disordered" evidence="1">
    <location>
        <begin position="283"/>
        <end position="410"/>
    </location>
</feature>
<organism evidence="3 4">
    <name type="scientific">Laccaria amethystina LaAM-08-1</name>
    <dbReference type="NCBI Taxonomy" id="1095629"/>
    <lineage>
        <taxon>Eukaryota</taxon>
        <taxon>Fungi</taxon>
        <taxon>Dikarya</taxon>
        <taxon>Basidiomycota</taxon>
        <taxon>Agaricomycotina</taxon>
        <taxon>Agaricomycetes</taxon>
        <taxon>Agaricomycetidae</taxon>
        <taxon>Agaricales</taxon>
        <taxon>Agaricineae</taxon>
        <taxon>Hydnangiaceae</taxon>
        <taxon>Laccaria</taxon>
    </lineage>
</organism>
<feature type="compositionally biased region" description="Polar residues" evidence="1">
    <location>
        <begin position="89"/>
        <end position="108"/>
    </location>
</feature>
<feature type="compositionally biased region" description="Polar residues" evidence="1">
    <location>
        <begin position="560"/>
        <end position="571"/>
    </location>
</feature>
<dbReference type="Pfam" id="PF25823">
    <property type="entry name" value="Ams2-SPT21_N"/>
    <property type="match status" value="1"/>
</dbReference>
<feature type="compositionally biased region" description="Low complexity" evidence="1">
    <location>
        <begin position="776"/>
        <end position="786"/>
    </location>
</feature>
<feature type="compositionally biased region" description="Low complexity" evidence="1">
    <location>
        <begin position="483"/>
        <end position="493"/>
    </location>
</feature>
<dbReference type="InterPro" id="IPR057725">
    <property type="entry name" value="Ams2-SPT21_N"/>
</dbReference>
<protein>
    <submittedName>
        <fullName evidence="3">Unplaced genomic scaffold K443scaffold_2, whole genome shotgun sequence</fullName>
    </submittedName>
</protein>
<dbReference type="EMBL" id="KN838537">
    <property type="protein sequence ID" value="KIK09851.1"/>
    <property type="molecule type" value="Genomic_DNA"/>
</dbReference>
<dbReference type="PANTHER" id="PTHR39147">
    <property type="entry name" value="PROTEIN SPT21"/>
    <property type="match status" value="1"/>
</dbReference>
<feature type="compositionally biased region" description="Polar residues" evidence="1">
    <location>
        <begin position="629"/>
        <end position="638"/>
    </location>
</feature>
<accession>A0A0C9XXY2</accession>
<feature type="region of interest" description="Disordered" evidence="1">
    <location>
        <begin position="975"/>
        <end position="1019"/>
    </location>
</feature>
<feature type="compositionally biased region" description="Polar residues" evidence="1">
    <location>
        <begin position="706"/>
        <end position="717"/>
    </location>
</feature>
<dbReference type="AlphaFoldDB" id="A0A0C9XXY2"/>
<proteinExistence type="predicted"/>
<feature type="compositionally biased region" description="Low complexity" evidence="1">
    <location>
        <begin position="355"/>
        <end position="367"/>
    </location>
</feature>
<evidence type="ECO:0000256" key="1">
    <source>
        <dbReference type="SAM" id="MobiDB-lite"/>
    </source>
</evidence>
<sequence length="1176" mass="127454">MSYTRKISLRILYTINNSPQYILARSQAPVPVSPVFHSPDTSDSNTLYATVNLKTCLETIARSSPELAQDTSRDFSIYVLDPLESNSAPAPVHISNTTDGEVTTNTGSRAAEQPRGVAVGFGLMSLALQSPQEDTASVVGTLVRQGSPLEALEVIFSLREFSGVKNPAWGVLATHIPKSNPHPISCFGSSTSHSNATVTSITSSHMASSAYQTTLHIPSSSSTILLPPGATEASSNFVSTLASIELRTATGKAKVKPRKTVTSKPSTIPLTESDKLFYTAETYIGPPKKKGRPKSTHRSWPPTHGNSVASCSGSDHHEDVIVIDGSDNSNGDAPSVPRSDDVRPSSIVQRHSDQSGSSSKPSTSQSKPKPKKKRPAPDPSIPPFSTAPLVRRPQEPHILPTPSQPKAELKAETQKDITLLDVLALLSATSPADPGSQNAAILAALNSIDSSRELNDHQIEEPNPALISALKQLLSICSKPLSSSEEFSGPLSSDQTPQAISSQEDEIVVLDKENVNPSVFRRRAQRDYEEAKLRGSSPPAVPSLGTPFATAGQAERQGPRLSSRSNENSPSKPTPTPSALSGGAPEVGRKRTLSDFLNEKDSGRNRSKARERERAERRDAHRHAKSHRQQTSANNSSRHYSRLVEQPRPEQSSTSYYRTGLEPWTSPPRPRLVESTEKMSDSWESEVETAQPHPFRTLASPKSHRISASSPVRSNSVHLQARKKYVIPAWARTSTATQPRLSEEARRAMQRAEQERKEKLDSKKKVASLNARQRTKTVVSKTNTKSCAAPTSEKSTSHVEPVTVAATSNYPLVAAAGILPLHSSFSSKHCQASSPPPDLPPFPKTPTREGRTNRVTSGGLADSLFTPISRSDSLFGSVRTPLFSPKTVFGTCPSPLSNRKVAKRSPSGFLKKQHLATPNAEQVLQGSNFLGKDNHDEVVLSWDLEGAFEEVRCPPNSQPLTSSEVDVEEEAIAPANEYVSERKDPDTEDANDSDNVGVRQHWEGLPPSSPPPPTSPALMSQDLEDEEMEVLELPFPTSDIDADASSPDAEFAAISEDTPAFSEEEFAACLANGDFSAFFSDDQDLGKDISSDIDVFDQFTNLNAPSDQSEGKQAPIMNMDLEEMDFTEFWKTFKPLVEENVGMDFSSEVGDTRGMKTLDHTKLADDMQALLSGCLM</sequence>
<dbReference type="STRING" id="1095629.A0A0C9XXY2"/>
<dbReference type="HOGENOM" id="CLU_285852_0_0_1"/>
<evidence type="ECO:0000313" key="4">
    <source>
        <dbReference type="Proteomes" id="UP000054477"/>
    </source>
</evidence>
<feature type="region of interest" description="Disordered" evidence="1">
    <location>
        <begin position="529"/>
        <end position="717"/>
    </location>
</feature>
<feature type="compositionally biased region" description="Basic and acidic residues" evidence="1">
    <location>
        <begin position="587"/>
        <end position="619"/>
    </location>
</feature>
<name>A0A0C9XXY2_9AGAR</name>
<reference evidence="3 4" key="1">
    <citation type="submission" date="2014-04" db="EMBL/GenBank/DDBJ databases">
        <authorList>
            <consortium name="DOE Joint Genome Institute"/>
            <person name="Kuo A."/>
            <person name="Kohler A."/>
            <person name="Nagy L.G."/>
            <person name="Floudas D."/>
            <person name="Copeland A."/>
            <person name="Barry K.W."/>
            <person name="Cichocki N."/>
            <person name="Veneault-Fourrey C."/>
            <person name="LaButti K."/>
            <person name="Lindquist E.A."/>
            <person name="Lipzen A."/>
            <person name="Lundell T."/>
            <person name="Morin E."/>
            <person name="Murat C."/>
            <person name="Sun H."/>
            <person name="Tunlid A."/>
            <person name="Henrissat B."/>
            <person name="Grigoriev I.V."/>
            <person name="Hibbett D.S."/>
            <person name="Martin F."/>
            <person name="Nordberg H.P."/>
            <person name="Cantor M.N."/>
            <person name="Hua S.X."/>
        </authorList>
    </citation>
    <scope>NUCLEOTIDE SEQUENCE [LARGE SCALE GENOMIC DNA]</scope>
    <source>
        <strain evidence="3 4">LaAM-08-1</strain>
    </source>
</reference>
<feature type="region of interest" description="Disordered" evidence="1">
    <location>
        <begin position="826"/>
        <end position="859"/>
    </location>
</feature>
<feature type="domain" description="Ams2/SPT21 N-terminal" evidence="2">
    <location>
        <begin position="4"/>
        <end position="86"/>
    </location>
</feature>
<feature type="compositionally biased region" description="Basic residues" evidence="1">
    <location>
        <begin position="287"/>
        <end position="297"/>
    </location>
</feature>
<dbReference type="OrthoDB" id="3199820at2759"/>
<dbReference type="PANTHER" id="PTHR39147:SF1">
    <property type="entry name" value="PROTEIN SPT21"/>
    <property type="match status" value="1"/>
</dbReference>
<feature type="region of interest" description="Disordered" evidence="1">
    <location>
        <begin position="483"/>
        <end position="506"/>
    </location>
</feature>
<reference evidence="4" key="2">
    <citation type="submission" date="2015-01" db="EMBL/GenBank/DDBJ databases">
        <title>Evolutionary Origins and Diversification of the Mycorrhizal Mutualists.</title>
        <authorList>
            <consortium name="DOE Joint Genome Institute"/>
            <consortium name="Mycorrhizal Genomics Consortium"/>
            <person name="Kohler A."/>
            <person name="Kuo A."/>
            <person name="Nagy L.G."/>
            <person name="Floudas D."/>
            <person name="Copeland A."/>
            <person name="Barry K.W."/>
            <person name="Cichocki N."/>
            <person name="Veneault-Fourrey C."/>
            <person name="LaButti K."/>
            <person name="Lindquist E.A."/>
            <person name="Lipzen A."/>
            <person name="Lundell T."/>
            <person name="Morin E."/>
            <person name="Murat C."/>
            <person name="Riley R."/>
            <person name="Ohm R."/>
            <person name="Sun H."/>
            <person name="Tunlid A."/>
            <person name="Henrissat B."/>
            <person name="Grigoriev I.V."/>
            <person name="Hibbett D.S."/>
            <person name="Martin F."/>
        </authorList>
    </citation>
    <scope>NUCLEOTIDE SEQUENCE [LARGE SCALE GENOMIC DNA]</scope>
    <source>
        <strain evidence="4">LaAM-08-1</strain>
    </source>
</reference>
<feature type="compositionally biased region" description="Basic and acidic residues" evidence="1">
    <location>
        <begin position="750"/>
        <end position="764"/>
    </location>
</feature>
<feature type="compositionally biased region" description="Pro residues" evidence="1">
    <location>
        <begin position="834"/>
        <end position="844"/>
    </location>
</feature>
<feature type="compositionally biased region" description="Basic and acidic residues" evidence="1">
    <location>
        <begin position="671"/>
        <end position="681"/>
    </location>
</feature>
<evidence type="ECO:0000313" key="3">
    <source>
        <dbReference type="EMBL" id="KIK09851.1"/>
    </source>
</evidence>
<feature type="compositionally biased region" description="Polar residues" evidence="1">
    <location>
        <begin position="304"/>
        <end position="313"/>
    </location>
</feature>
<keyword evidence="4" id="KW-1185">Reference proteome</keyword>
<evidence type="ECO:0000259" key="2">
    <source>
        <dbReference type="Pfam" id="PF25823"/>
    </source>
</evidence>
<dbReference type="Proteomes" id="UP000054477">
    <property type="component" value="Unassembled WGS sequence"/>
</dbReference>
<dbReference type="InterPro" id="IPR042403">
    <property type="entry name" value="Spt21/Ams2"/>
</dbReference>
<feature type="region of interest" description="Disordered" evidence="1">
    <location>
        <begin position="750"/>
        <end position="794"/>
    </location>
</feature>
<feature type="region of interest" description="Disordered" evidence="1">
    <location>
        <begin position="89"/>
        <end position="109"/>
    </location>
</feature>
<gene>
    <name evidence="3" type="ORF">K443DRAFT_81722</name>
</gene>